<accession>A0ABW9DC42</accession>
<dbReference type="EMBL" id="JAQQBZ010000019">
    <property type="protein sequence ID" value="MFM0596063.1"/>
    <property type="molecule type" value="Genomic_DNA"/>
</dbReference>
<name>A0ABW9DC42_9BURK</name>
<gene>
    <name evidence="1" type="ORF">PQQ68_23840</name>
</gene>
<protein>
    <submittedName>
        <fullName evidence="1">Uncharacterized protein</fullName>
    </submittedName>
</protein>
<sequence>MSNRTNADETTTYSARKRSIPALKPRELEALRVRTWFANVLVEAGLPDGTNDSIVAKLLDTQASELPSPSNLLQAWLRENSGPLDDRHVDALTNVSRQRYETGGQSPNDLTLDALDAVLPGTRDVYEFGPNGESLWLVLAGDRDTCERYLREMFPAPKGQFGFSFEEKVQQLFDSLLAPEWRGQFKDVIASSAAHSFGHPVWRSYVQTTQFGEIPDEASAGLLPTHTIDDCVIGTIAACWTAIHRREGPILELEWLLVGLCQGVVAGEFTGDIQTYVLNLVRDQAQEIDKAIAVPDGPVKPFEERWQRRVDISRTV</sequence>
<evidence type="ECO:0000313" key="1">
    <source>
        <dbReference type="EMBL" id="MFM0596063.1"/>
    </source>
</evidence>
<proteinExistence type="predicted"/>
<organism evidence="1 2">
    <name type="scientific">Paraburkholderia dilworthii</name>
    <dbReference type="NCBI Taxonomy" id="948106"/>
    <lineage>
        <taxon>Bacteria</taxon>
        <taxon>Pseudomonadati</taxon>
        <taxon>Pseudomonadota</taxon>
        <taxon>Betaproteobacteria</taxon>
        <taxon>Burkholderiales</taxon>
        <taxon>Burkholderiaceae</taxon>
        <taxon>Paraburkholderia</taxon>
    </lineage>
</organism>
<dbReference type="Proteomes" id="UP001629367">
    <property type="component" value="Unassembled WGS sequence"/>
</dbReference>
<comment type="caution">
    <text evidence="1">The sequence shown here is derived from an EMBL/GenBank/DDBJ whole genome shotgun (WGS) entry which is preliminary data.</text>
</comment>
<dbReference type="RefSeq" id="WP_408215818.1">
    <property type="nucleotide sequence ID" value="NZ_JAQQBZ010000019.1"/>
</dbReference>
<keyword evidence="2" id="KW-1185">Reference proteome</keyword>
<evidence type="ECO:0000313" key="2">
    <source>
        <dbReference type="Proteomes" id="UP001629367"/>
    </source>
</evidence>
<reference evidence="1 2" key="1">
    <citation type="journal article" date="2024" name="Chem. Sci.">
        <title>Discovery of megapolipeptins by genome mining of a Burkholderiales bacteria collection.</title>
        <authorList>
            <person name="Paulo B.S."/>
            <person name="Recchia M.J.J."/>
            <person name="Lee S."/>
            <person name="Fergusson C.H."/>
            <person name="Romanowski S.B."/>
            <person name="Hernandez A."/>
            <person name="Krull N."/>
            <person name="Liu D.Y."/>
            <person name="Cavanagh H."/>
            <person name="Bos A."/>
            <person name="Gray C.A."/>
            <person name="Murphy B.T."/>
            <person name="Linington R.G."/>
            <person name="Eustaquio A.S."/>
        </authorList>
    </citation>
    <scope>NUCLEOTIDE SEQUENCE [LARGE SCALE GENOMIC DNA]</scope>
    <source>
        <strain evidence="1 2">RL17-335-BIF-A</strain>
    </source>
</reference>